<evidence type="ECO:0000256" key="5">
    <source>
        <dbReference type="PROSITE-ProRule" id="PRU10141"/>
    </source>
</evidence>
<dbReference type="OrthoDB" id="536504at2759"/>
<feature type="region of interest" description="Disordered" evidence="6">
    <location>
        <begin position="337"/>
        <end position="364"/>
    </location>
</feature>
<dbReference type="Gene3D" id="3.30.200.20">
    <property type="entry name" value="Phosphorylase Kinase, domain 1"/>
    <property type="match status" value="1"/>
</dbReference>
<evidence type="ECO:0000256" key="4">
    <source>
        <dbReference type="ARBA" id="ARBA00022840"/>
    </source>
</evidence>
<evidence type="ECO:0000256" key="2">
    <source>
        <dbReference type="ARBA" id="ARBA00022741"/>
    </source>
</evidence>
<reference evidence="9" key="1">
    <citation type="journal article" date="2020" name="bioRxiv">
        <title>Comparative genomics of Chlamydomonas.</title>
        <authorList>
            <person name="Craig R.J."/>
            <person name="Hasan A.R."/>
            <person name="Ness R.W."/>
            <person name="Keightley P.D."/>
        </authorList>
    </citation>
    <scope>NUCLEOTIDE SEQUENCE</scope>
    <source>
        <strain evidence="9">CCAP 11/70</strain>
    </source>
</reference>
<dbReference type="InterPro" id="IPR011009">
    <property type="entry name" value="Kinase-like_dom_sf"/>
</dbReference>
<dbReference type="SMART" id="SM00220">
    <property type="entry name" value="S_TKc"/>
    <property type="match status" value="1"/>
</dbReference>
<keyword evidence="3" id="KW-0418">Kinase</keyword>
<feature type="region of interest" description="Disordered" evidence="6">
    <location>
        <begin position="282"/>
        <end position="325"/>
    </location>
</feature>
<keyword evidence="7" id="KW-0812">Transmembrane</keyword>
<dbReference type="CDD" id="cd12087">
    <property type="entry name" value="TM_EGFR-like"/>
    <property type="match status" value="1"/>
</dbReference>
<feature type="compositionally biased region" description="Low complexity" evidence="6">
    <location>
        <begin position="182"/>
        <end position="196"/>
    </location>
</feature>
<evidence type="ECO:0000256" key="6">
    <source>
        <dbReference type="SAM" id="MobiDB-lite"/>
    </source>
</evidence>
<dbReference type="PROSITE" id="PS00108">
    <property type="entry name" value="PROTEIN_KINASE_ST"/>
    <property type="match status" value="1"/>
</dbReference>
<dbReference type="InterPro" id="IPR000719">
    <property type="entry name" value="Prot_kinase_dom"/>
</dbReference>
<name>A0A835XXR8_9CHLO</name>
<dbReference type="AlphaFoldDB" id="A0A835XXR8"/>
<dbReference type="PROSITE" id="PS50011">
    <property type="entry name" value="PROTEIN_KINASE_DOM"/>
    <property type="match status" value="1"/>
</dbReference>
<dbReference type="PANTHER" id="PTHR44329">
    <property type="entry name" value="SERINE/THREONINE-PROTEIN KINASE TNNI3K-RELATED"/>
    <property type="match status" value="1"/>
</dbReference>
<dbReference type="Pfam" id="PF00069">
    <property type="entry name" value="Pkinase"/>
    <property type="match status" value="1"/>
</dbReference>
<keyword evidence="4 5" id="KW-0067">ATP-binding</keyword>
<evidence type="ECO:0000313" key="9">
    <source>
        <dbReference type="EMBL" id="KAG2488810.1"/>
    </source>
</evidence>
<keyword evidence="7" id="KW-0472">Membrane</keyword>
<feature type="binding site" evidence="5">
    <location>
        <position position="474"/>
    </location>
    <ligand>
        <name>ATP</name>
        <dbReference type="ChEBI" id="CHEBI:30616"/>
    </ligand>
</feature>
<dbReference type="EMBL" id="JAEHOE010000079">
    <property type="protein sequence ID" value="KAG2488810.1"/>
    <property type="molecule type" value="Genomic_DNA"/>
</dbReference>
<dbReference type="Gene3D" id="1.10.510.10">
    <property type="entry name" value="Transferase(Phosphotransferase) domain 1"/>
    <property type="match status" value="1"/>
</dbReference>
<feature type="region of interest" description="Disordered" evidence="6">
    <location>
        <begin position="181"/>
        <end position="220"/>
    </location>
</feature>
<feature type="region of interest" description="Disordered" evidence="6">
    <location>
        <begin position="389"/>
        <end position="429"/>
    </location>
</feature>
<keyword evidence="1" id="KW-0808">Transferase</keyword>
<feature type="compositionally biased region" description="Polar residues" evidence="6">
    <location>
        <begin position="390"/>
        <end position="399"/>
    </location>
</feature>
<feature type="compositionally biased region" description="Pro residues" evidence="6">
    <location>
        <begin position="413"/>
        <end position="422"/>
    </location>
</feature>
<keyword evidence="10" id="KW-1185">Reference proteome</keyword>
<evidence type="ECO:0000256" key="1">
    <source>
        <dbReference type="ARBA" id="ARBA00022679"/>
    </source>
</evidence>
<comment type="caution">
    <text evidence="9">The sequence shown here is derived from an EMBL/GenBank/DDBJ whole genome shotgun (WGS) entry which is preliminary data.</text>
</comment>
<feature type="domain" description="Protein kinase" evidence="8">
    <location>
        <begin position="447"/>
        <end position="752"/>
    </location>
</feature>
<evidence type="ECO:0000313" key="10">
    <source>
        <dbReference type="Proteomes" id="UP000612055"/>
    </source>
</evidence>
<keyword evidence="7" id="KW-1133">Transmembrane helix</keyword>
<dbReference type="GO" id="GO:0005524">
    <property type="term" value="F:ATP binding"/>
    <property type="evidence" value="ECO:0007669"/>
    <property type="project" value="UniProtKB-UniRule"/>
</dbReference>
<dbReference type="GO" id="GO:0004674">
    <property type="term" value="F:protein serine/threonine kinase activity"/>
    <property type="evidence" value="ECO:0007669"/>
    <property type="project" value="TreeGrafter"/>
</dbReference>
<feature type="compositionally biased region" description="Low complexity" evidence="6">
    <location>
        <begin position="303"/>
        <end position="316"/>
    </location>
</feature>
<accession>A0A835XXR8</accession>
<dbReference type="InterPro" id="IPR008271">
    <property type="entry name" value="Ser/Thr_kinase_AS"/>
</dbReference>
<evidence type="ECO:0000259" key="8">
    <source>
        <dbReference type="PROSITE" id="PS50011"/>
    </source>
</evidence>
<dbReference type="InterPro" id="IPR017441">
    <property type="entry name" value="Protein_kinase_ATP_BS"/>
</dbReference>
<gene>
    <name evidence="9" type="ORF">HYH03_012609</name>
</gene>
<feature type="compositionally biased region" description="Low complexity" evidence="6">
    <location>
        <begin position="348"/>
        <end position="364"/>
    </location>
</feature>
<protein>
    <recommendedName>
        <fullName evidence="8">Protein kinase domain-containing protein</fullName>
    </recommendedName>
</protein>
<keyword evidence="2 5" id="KW-0547">Nucleotide-binding</keyword>
<organism evidence="9 10">
    <name type="scientific">Edaphochlamys debaryana</name>
    <dbReference type="NCBI Taxonomy" id="47281"/>
    <lineage>
        <taxon>Eukaryota</taxon>
        <taxon>Viridiplantae</taxon>
        <taxon>Chlorophyta</taxon>
        <taxon>core chlorophytes</taxon>
        <taxon>Chlorophyceae</taxon>
        <taxon>CS clade</taxon>
        <taxon>Chlamydomonadales</taxon>
        <taxon>Chlamydomonadales incertae sedis</taxon>
        <taxon>Edaphochlamys</taxon>
    </lineage>
</organism>
<proteinExistence type="predicted"/>
<evidence type="ECO:0000256" key="7">
    <source>
        <dbReference type="SAM" id="Phobius"/>
    </source>
</evidence>
<evidence type="ECO:0000256" key="3">
    <source>
        <dbReference type="ARBA" id="ARBA00022777"/>
    </source>
</evidence>
<dbReference type="Proteomes" id="UP000612055">
    <property type="component" value="Unassembled WGS sequence"/>
</dbReference>
<dbReference type="SUPFAM" id="SSF56112">
    <property type="entry name" value="Protein kinase-like (PK-like)"/>
    <property type="match status" value="1"/>
</dbReference>
<sequence>MRQFNFARAPGFDILASSADGTVGAALILEDSYLVVDTCPNAAFSIADLKAQTRPPPGTEQFLQQVEVPANCTADPQGSTILDPLPIYLASLVRTSVWNRCWDSRINVSDMELYGANVRLTDGAALPANYRVKVLNTLSVCRWVVPMACVNELQLLGCSTFVTRNLTAAWLRYGSAPPPPANVSASPAAPAGSPEPCVSLREDGRQSKSSSDGDDDDDDSTNVTAILVGSIVGGVAALLIVALVVAAFVWRRRRVQAYTAPAGGPGPETGVALDHDRSLEAAEEGALVSKEGGDFTSLGGAGKSPAKPAASSAGPSTEDSGQTPVKFGVLGPVRLVGPDDDADSVRPSTATAATTITGGGTTNTFRTTNSSIIANRPRGSDSLAIRSSIPEENSQQSSLLGVGDLTKGSLAPLPTPPHPGTPPQGSAPVVPVSDPSGAANAPIPVVQLLPKVLGKGGFGRVVEGVYRGQPCAVKIIVGPGLAQAAAQASGSGAGASSALCDPKVTHALHKELEMLACCDHPNIVKLLAASLEPPRPFLVMEKMEMSLNHLLYGRRRASRGEDGEAVGVKEDAPGSTVLPLFLVLHIATEVAQGLSYLHPQIIHRDLKPGNVLITGPWDDSPVVKLSDFGLSRIQESVCFTLHPEAGTPAYVAPECYNVENSIITHDADMYSFGVLLWEMLAGTPPWAGLGTVPIATQVTLLNNRLPLPPPPDAPGGCRSRWPPRLIRLIASCWDPVPARRPAAAEVVKLLLLAKQGLQMEGALPADPVESEPATPVAAR</sequence>
<dbReference type="PROSITE" id="PS00107">
    <property type="entry name" value="PROTEIN_KINASE_ATP"/>
    <property type="match status" value="1"/>
</dbReference>
<dbReference type="PANTHER" id="PTHR44329:SF214">
    <property type="entry name" value="PROTEIN KINASE DOMAIN-CONTAINING PROTEIN"/>
    <property type="match status" value="1"/>
</dbReference>
<feature type="transmembrane region" description="Helical" evidence="7">
    <location>
        <begin position="225"/>
        <end position="250"/>
    </location>
</feature>
<dbReference type="InterPro" id="IPR051681">
    <property type="entry name" value="Ser/Thr_Kinases-Pseudokinases"/>
</dbReference>